<keyword evidence="3" id="KW-1185">Reference proteome</keyword>
<evidence type="ECO:0000313" key="3">
    <source>
        <dbReference type="Proteomes" id="UP001312908"/>
    </source>
</evidence>
<protein>
    <submittedName>
        <fullName evidence="2">Uncharacterized protein</fullName>
    </submittedName>
</protein>
<comment type="caution">
    <text evidence="2">The sequence shown here is derived from an EMBL/GenBank/DDBJ whole genome shotgun (WGS) entry which is preliminary data.</text>
</comment>
<sequence length="118" mass="12506">MTTEEPTPCKPPMSDKLCPKTSPGMEGGENHLQSGAILEFRVGIDGDAAPIIAHVKRVGAFEADLNHVGKTGDRFIHRIIDDLGSQVMIGRIIRAANIHAGAPTHRLQPSSTSICAAS</sequence>
<feature type="region of interest" description="Disordered" evidence="1">
    <location>
        <begin position="1"/>
        <end position="30"/>
    </location>
</feature>
<reference evidence="2 3" key="1">
    <citation type="submission" date="2023-10" db="EMBL/GenBank/DDBJ databases">
        <title>Sorlinia euscelidii gen. nov., sp. nov., an acetic acid bacteria isolated from the gut of Euscelidius variegatus emitter.</title>
        <authorList>
            <person name="Michoud G."/>
            <person name="Marasco R."/>
            <person name="Seferji K."/>
            <person name="Gonella E."/>
            <person name="Garuglieri E."/>
            <person name="Alma A."/>
            <person name="Mapelli F."/>
            <person name="Borin S."/>
            <person name="Daffonchio D."/>
            <person name="Crotti E."/>
        </authorList>
    </citation>
    <scope>NUCLEOTIDE SEQUENCE [LARGE SCALE GENOMIC DNA]</scope>
    <source>
        <strain evidence="2 3">EV16P</strain>
    </source>
</reference>
<gene>
    <name evidence="2" type="ORF">DOFOFD_11865</name>
</gene>
<name>A0ABU7U5A0_9PROT</name>
<proteinExistence type="predicted"/>
<evidence type="ECO:0000256" key="1">
    <source>
        <dbReference type="SAM" id="MobiDB-lite"/>
    </source>
</evidence>
<organism evidence="2 3">
    <name type="scientific">Sorlinia euscelidii</name>
    <dbReference type="NCBI Taxonomy" id="3081148"/>
    <lineage>
        <taxon>Bacteria</taxon>
        <taxon>Pseudomonadati</taxon>
        <taxon>Pseudomonadota</taxon>
        <taxon>Alphaproteobacteria</taxon>
        <taxon>Acetobacterales</taxon>
        <taxon>Acetobacteraceae</taxon>
        <taxon>Sorlinia</taxon>
    </lineage>
</organism>
<dbReference type="EMBL" id="JAWJZY010000013">
    <property type="protein sequence ID" value="MEE8659693.1"/>
    <property type="molecule type" value="Genomic_DNA"/>
</dbReference>
<evidence type="ECO:0000313" key="2">
    <source>
        <dbReference type="EMBL" id="MEE8659693.1"/>
    </source>
</evidence>
<accession>A0ABU7U5A0</accession>
<dbReference type="Proteomes" id="UP001312908">
    <property type="component" value="Unassembled WGS sequence"/>
</dbReference>